<dbReference type="Proteomes" id="UP001293254">
    <property type="component" value="Unassembled WGS sequence"/>
</dbReference>
<dbReference type="AlphaFoldDB" id="A0AAE1YCQ8"/>
<organism evidence="1 2">
    <name type="scientific">Sesamum alatum</name>
    <dbReference type="NCBI Taxonomy" id="300844"/>
    <lineage>
        <taxon>Eukaryota</taxon>
        <taxon>Viridiplantae</taxon>
        <taxon>Streptophyta</taxon>
        <taxon>Embryophyta</taxon>
        <taxon>Tracheophyta</taxon>
        <taxon>Spermatophyta</taxon>
        <taxon>Magnoliopsida</taxon>
        <taxon>eudicotyledons</taxon>
        <taxon>Gunneridae</taxon>
        <taxon>Pentapetalae</taxon>
        <taxon>asterids</taxon>
        <taxon>lamiids</taxon>
        <taxon>Lamiales</taxon>
        <taxon>Pedaliaceae</taxon>
        <taxon>Sesamum</taxon>
    </lineage>
</organism>
<reference evidence="1" key="1">
    <citation type="submission" date="2020-06" db="EMBL/GenBank/DDBJ databases">
        <authorList>
            <person name="Li T."/>
            <person name="Hu X."/>
            <person name="Zhang T."/>
            <person name="Song X."/>
            <person name="Zhang H."/>
            <person name="Dai N."/>
            <person name="Sheng W."/>
            <person name="Hou X."/>
            <person name="Wei L."/>
        </authorList>
    </citation>
    <scope>NUCLEOTIDE SEQUENCE</scope>
    <source>
        <strain evidence="1">3651</strain>
        <tissue evidence="1">Leaf</tissue>
    </source>
</reference>
<name>A0AAE1YCQ8_9LAMI</name>
<accession>A0AAE1YCQ8</accession>
<keyword evidence="2" id="KW-1185">Reference proteome</keyword>
<protein>
    <submittedName>
        <fullName evidence="1">Uncharacterized protein</fullName>
    </submittedName>
</protein>
<sequence>MAYHPPRIPPTAAQNQPIQFNDILASSRLPGMLSNVNTRTMLLYANKARCWNSTEEAVGEILKPLSIDLVRGAKASAITTSMEVPVVTRYYAAKESVAAKPYRFRQRTSFTRGLCRGRNQ</sequence>
<proteinExistence type="predicted"/>
<dbReference type="EMBL" id="JACGWO010000005">
    <property type="protein sequence ID" value="KAK4427718.1"/>
    <property type="molecule type" value="Genomic_DNA"/>
</dbReference>
<reference evidence="1" key="2">
    <citation type="journal article" date="2024" name="Plant">
        <title>Genomic evolution and insights into agronomic trait innovations of Sesamum species.</title>
        <authorList>
            <person name="Miao H."/>
            <person name="Wang L."/>
            <person name="Qu L."/>
            <person name="Liu H."/>
            <person name="Sun Y."/>
            <person name="Le M."/>
            <person name="Wang Q."/>
            <person name="Wei S."/>
            <person name="Zheng Y."/>
            <person name="Lin W."/>
            <person name="Duan Y."/>
            <person name="Cao H."/>
            <person name="Xiong S."/>
            <person name="Wang X."/>
            <person name="Wei L."/>
            <person name="Li C."/>
            <person name="Ma Q."/>
            <person name="Ju M."/>
            <person name="Zhao R."/>
            <person name="Li G."/>
            <person name="Mu C."/>
            <person name="Tian Q."/>
            <person name="Mei H."/>
            <person name="Zhang T."/>
            <person name="Gao T."/>
            <person name="Zhang H."/>
        </authorList>
    </citation>
    <scope>NUCLEOTIDE SEQUENCE</scope>
    <source>
        <strain evidence="1">3651</strain>
    </source>
</reference>
<gene>
    <name evidence="1" type="ORF">Salat_1540800</name>
</gene>
<evidence type="ECO:0000313" key="2">
    <source>
        <dbReference type="Proteomes" id="UP001293254"/>
    </source>
</evidence>
<evidence type="ECO:0000313" key="1">
    <source>
        <dbReference type="EMBL" id="KAK4427718.1"/>
    </source>
</evidence>
<comment type="caution">
    <text evidence="1">The sequence shown here is derived from an EMBL/GenBank/DDBJ whole genome shotgun (WGS) entry which is preliminary data.</text>
</comment>